<sequence length="351" mass="37815">MQSSKIHGRPAEEAIPVKASHASSKKSHDPWVHLLAGASGGFATAIATSPLDVLRTRLQSDFYQKPPAPSSAATSPNPQIINPSSHQHTNHKTTRIISNIYRAEGWRAFFRGLGPSLAGVVPATAIKFYVYGNCKRIGASMLGCGEDSTLIHAQAAISAGIATSTATNPIWLVKTRLQLDKAQTSTGNRRYKNSLDCIRQVLRQEGVPGLYKGLSASYLGAAETALHLVLYERLKGILQKSLVSPDGKDTPTQREITSWISTTGAAGSAKFAAALIAYPHEVIRTRLRQAPLENGRPKYTGLVQCFRLIAKEEGMAGLYGGLTPHMVRSIPSAIITLGVYEFVLRFVGTSE</sequence>
<organism evidence="12 13">
    <name type="scientific">Penicillium steckii</name>
    <dbReference type="NCBI Taxonomy" id="303698"/>
    <lineage>
        <taxon>Eukaryota</taxon>
        <taxon>Fungi</taxon>
        <taxon>Dikarya</taxon>
        <taxon>Ascomycota</taxon>
        <taxon>Pezizomycotina</taxon>
        <taxon>Eurotiomycetes</taxon>
        <taxon>Eurotiomycetidae</taxon>
        <taxon>Eurotiales</taxon>
        <taxon>Aspergillaceae</taxon>
        <taxon>Penicillium</taxon>
    </lineage>
</organism>
<dbReference type="PANTHER" id="PTHR45829">
    <property type="entry name" value="MITOCHONDRIAL CARRIER PROTEIN RIM2"/>
    <property type="match status" value="1"/>
</dbReference>
<keyword evidence="7" id="KW-0496">Mitochondrion</keyword>
<evidence type="ECO:0000256" key="8">
    <source>
        <dbReference type="ARBA" id="ARBA00023136"/>
    </source>
</evidence>
<dbReference type="InterPro" id="IPR049562">
    <property type="entry name" value="SLC25A33/36-like"/>
</dbReference>
<name>A0A1V6TBE4_9EURO</name>
<reference evidence="13" key="1">
    <citation type="journal article" date="2017" name="Nat. Microbiol.">
        <title>Global analysis of biosynthetic gene clusters reveals vast potential of secondary metabolite production in Penicillium species.</title>
        <authorList>
            <person name="Nielsen J.C."/>
            <person name="Grijseels S."/>
            <person name="Prigent S."/>
            <person name="Ji B."/>
            <person name="Dainat J."/>
            <person name="Nielsen K.F."/>
            <person name="Frisvad J.C."/>
            <person name="Workman M."/>
            <person name="Nielsen J."/>
        </authorList>
    </citation>
    <scope>NUCLEOTIDE SEQUENCE [LARGE SCALE GENOMIC DNA]</scope>
    <source>
        <strain evidence="13">IBT 24891</strain>
    </source>
</reference>
<dbReference type="InterPro" id="IPR018108">
    <property type="entry name" value="MCP_transmembrane"/>
</dbReference>
<dbReference type="EMBL" id="MLKD01000009">
    <property type="protein sequence ID" value="OQE22933.1"/>
    <property type="molecule type" value="Genomic_DNA"/>
</dbReference>
<evidence type="ECO:0000256" key="1">
    <source>
        <dbReference type="ARBA" id="ARBA00004448"/>
    </source>
</evidence>
<evidence type="ECO:0000313" key="12">
    <source>
        <dbReference type="EMBL" id="OQE22933.1"/>
    </source>
</evidence>
<evidence type="ECO:0008006" key="14">
    <source>
        <dbReference type="Google" id="ProtNLM"/>
    </source>
</evidence>
<dbReference type="SUPFAM" id="SSF103506">
    <property type="entry name" value="Mitochondrial carrier"/>
    <property type="match status" value="1"/>
</dbReference>
<comment type="similarity">
    <text evidence="10">Belongs to the mitochondrial carrier (TC 2.A.29) family.</text>
</comment>
<dbReference type="Proteomes" id="UP000191285">
    <property type="component" value="Unassembled WGS sequence"/>
</dbReference>
<evidence type="ECO:0000256" key="6">
    <source>
        <dbReference type="ARBA" id="ARBA00022989"/>
    </source>
</evidence>
<dbReference type="GO" id="GO:0015218">
    <property type="term" value="F:pyrimidine nucleotide transmembrane transporter activity"/>
    <property type="evidence" value="ECO:0007669"/>
    <property type="project" value="InterPro"/>
</dbReference>
<evidence type="ECO:0000256" key="3">
    <source>
        <dbReference type="ARBA" id="ARBA00022692"/>
    </source>
</evidence>
<feature type="repeat" description="Solcar" evidence="9">
    <location>
        <begin position="28"/>
        <end position="137"/>
    </location>
</feature>
<dbReference type="GO" id="GO:0005743">
    <property type="term" value="C:mitochondrial inner membrane"/>
    <property type="evidence" value="ECO:0007669"/>
    <property type="project" value="UniProtKB-SubCell"/>
</dbReference>
<keyword evidence="3 9" id="KW-0812">Transmembrane</keyword>
<feature type="region of interest" description="Disordered" evidence="11">
    <location>
        <begin position="64"/>
        <end position="91"/>
    </location>
</feature>
<dbReference type="OrthoDB" id="269120at2759"/>
<protein>
    <recommendedName>
        <fullName evidence="14">Mitochondrial thiamine pyrophosphate carrier 1</fullName>
    </recommendedName>
</protein>
<dbReference type="InterPro" id="IPR023395">
    <property type="entry name" value="MCP_dom_sf"/>
</dbReference>
<dbReference type="Pfam" id="PF00153">
    <property type="entry name" value="Mito_carr"/>
    <property type="match status" value="3"/>
</dbReference>
<proteinExistence type="inferred from homology"/>
<dbReference type="Gene3D" id="1.50.40.10">
    <property type="entry name" value="Mitochondrial carrier domain"/>
    <property type="match status" value="2"/>
</dbReference>
<accession>A0A1V6TBE4</accession>
<evidence type="ECO:0000256" key="11">
    <source>
        <dbReference type="SAM" id="MobiDB-lite"/>
    </source>
</evidence>
<dbReference type="PROSITE" id="PS50920">
    <property type="entry name" value="SOLCAR"/>
    <property type="match status" value="3"/>
</dbReference>
<keyword evidence="6" id="KW-1133">Transmembrane helix</keyword>
<evidence type="ECO:0000256" key="7">
    <source>
        <dbReference type="ARBA" id="ARBA00023128"/>
    </source>
</evidence>
<dbReference type="STRING" id="303698.A0A1V6TBE4"/>
<dbReference type="GO" id="GO:1990519">
    <property type="term" value="P:pyrimidine nucleotide import into mitochondrion"/>
    <property type="evidence" value="ECO:0007669"/>
    <property type="project" value="TreeGrafter"/>
</dbReference>
<evidence type="ECO:0000256" key="4">
    <source>
        <dbReference type="ARBA" id="ARBA00022737"/>
    </source>
</evidence>
<comment type="subcellular location">
    <subcellularLocation>
        <location evidence="1">Mitochondrion inner membrane</location>
        <topology evidence="1">Multi-pass membrane protein</topology>
    </subcellularLocation>
</comment>
<gene>
    <name evidence="12" type="ORF">PENSTE_c009G06038</name>
</gene>
<evidence type="ECO:0000256" key="2">
    <source>
        <dbReference type="ARBA" id="ARBA00022448"/>
    </source>
</evidence>
<dbReference type="PANTHER" id="PTHR45829:SF4">
    <property type="entry name" value="MITOCHONDRIAL CARRIER PROTEIN RIM2"/>
    <property type="match status" value="1"/>
</dbReference>
<feature type="repeat" description="Solcar" evidence="9">
    <location>
        <begin position="257"/>
        <end position="346"/>
    </location>
</feature>
<keyword evidence="4" id="KW-0677">Repeat</keyword>
<keyword evidence="2 10" id="KW-0813">Transport</keyword>
<evidence type="ECO:0000256" key="10">
    <source>
        <dbReference type="RuleBase" id="RU000488"/>
    </source>
</evidence>
<evidence type="ECO:0000313" key="13">
    <source>
        <dbReference type="Proteomes" id="UP000191285"/>
    </source>
</evidence>
<evidence type="ECO:0000256" key="9">
    <source>
        <dbReference type="PROSITE-ProRule" id="PRU00282"/>
    </source>
</evidence>
<keyword evidence="13" id="KW-1185">Reference proteome</keyword>
<comment type="caution">
    <text evidence="12">The sequence shown here is derived from an EMBL/GenBank/DDBJ whole genome shotgun (WGS) entry which is preliminary data.</text>
</comment>
<feature type="region of interest" description="Disordered" evidence="11">
    <location>
        <begin position="1"/>
        <end position="24"/>
    </location>
</feature>
<dbReference type="AlphaFoldDB" id="A0A1V6TBE4"/>
<keyword evidence="8 9" id="KW-0472">Membrane</keyword>
<feature type="repeat" description="Solcar" evidence="9">
    <location>
        <begin position="147"/>
        <end position="237"/>
    </location>
</feature>
<evidence type="ECO:0000256" key="5">
    <source>
        <dbReference type="ARBA" id="ARBA00022792"/>
    </source>
</evidence>
<keyword evidence="5" id="KW-0999">Mitochondrion inner membrane</keyword>